<name>A0A2N0YWI3_9BACI</name>
<proteinExistence type="predicted"/>
<evidence type="ECO:0000313" key="1">
    <source>
        <dbReference type="EMBL" id="PKG21618.1"/>
    </source>
</evidence>
<protein>
    <submittedName>
        <fullName evidence="1">Uncharacterized protein</fullName>
    </submittedName>
</protein>
<accession>A0A2N0YWI3</accession>
<comment type="caution">
    <text evidence="1">The sequence shown here is derived from an EMBL/GenBank/DDBJ whole genome shotgun (WGS) entry which is preliminary data.</text>
</comment>
<dbReference type="Proteomes" id="UP000233375">
    <property type="component" value="Unassembled WGS sequence"/>
</dbReference>
<dbReference type="EMBL" id="PISE01000069">
    <property type="protein sequence ID" value="PKG21618.1"/>
    <property type="molecule type" value="Genomic_DNA"/>
</dbReference>
<organism evidence="1 2">
    <name type="scientific">Niallia nealsonii</name>
    <dbReference type="NCBI Taxonomy" id="115979"/>
    <lineage>
        <taxon>Bacteria</taxon>
        <taxon>Bacillati</taxon>
        <taxon>Bacillota</taxon>
        <taxon>Bacilli</taxon>
        <taxon>Bacillales</taxon>
        <taxon>Bacillaceae</taxon>
        <taxon>Niallia</taxon>
    </lineage>
</organism>
<reference evidence="1 2" key="1">
    <citation type="journal article" date="2003" name="Int. J. Syst. Evol. Microbiol.">
        <title>Bacillus nealsonii sp. nov., isolated from a spacecraft-assembly facility, whose spores are gamma-radiation resistant.</title>
        <authorList>
            <person name="Venkateswaran K."/>
            <person name="Kempf M."/>
            <person name="Chen F."/>
            <person name="Satomi M."/>
            <person name="Nicholson W."/>
            <person name="Kern R."/>
        </authorList>
    </citation>
    <scope>NUCLEOTIDE SEQUENCE [LARGE SCALE GENOMIC DNA]</scope>
    <source>
        <strain evidence="1 2">FO-92</strain>
    </source>
</reference>
<evidence type="ECO:0000313" key="2">
    <source>
        <dbReference type="Proteomes" id="UP000233375"/>
    </source>
</evidence>
<sequence>MSDYQQFLQERDQIDFYLQKGYYMKNIIEDLNGTTVEFSNKQNNSATIYLTTANARKYFSVKLIEQRKNCIVDKVPSNKIHFGK</sequence>
<keyword evidence="2" id="KW-1185">Reference proteome</keyword>
<dbReference type="OrthoDB" id="2454651at2"/>
<dbReference type="AlphaFoldDB" id="A0A2N0YWI3"/>
<gene>
    <name evidence="1" type="ORF">CWS01_21515</name>
</gene>
<dbReference type="RefSeq" id="WP_101179551.1">
    <property type="nucleotide sequence ID" value="NZ_PISE01000069.1"/>
</dbReference>